<sequence>MNKRSSTATRINGPARSQSGRATRPPGREVQAAAWLARHPGFVAVPLVVLGLTLILGPLVTSAVLGGLTLAVFGWGRCHPGSFDRFAAPLLRATWRRWTVYRGRRWAQLMSDTGLTREHRHTGDQLVPRVLRVRSSSASIDTVYVRMVRGQDVAFWQERSSVLWEALIAHRVAITRHRPGVVAVVIEWELPFTRTIPAPDIPEQVDDVDLGAIEIGDNERGEPFTAPVIGGHRLVAGASGAGKGSVLWSTLRGVGPCLRDGVVRVWMVDLKGGVETEQGVPLFHRYATSMPAALELLTEFRDSMRDRQDDMREQNIRACTPSTGTPVELLVIDEMAMLTAYGDRTSVREALRLLAEVMTQGRASLFAVHGYLQEPSKDVVDVRELFTQRICLGVTAASHVDMVLGEGARERGALADEIPGDARHAGIGFVIDRGSRLPVRFRAAFVSDDDITELVTRCAPPVAEVIDLPHDDTDDQGGHGDAQGERGRRDGHDDYLGAAHLGQAHPAVPAGHRRHLALSGHRFGLVLGRGRRRGRGRVLRDPPARS</sequence>
<organism evidence="7 8">
    <name type="scientific">Pseudonocardia parietis</name>
    <dbReference type="NCBI Taxonomy" id="570936"/>
    <lineage>
        <taxon>Bacteria</taxon>
        <taxon>Bacillati</taxon>
        <taxon>Actinomycetota</taxon>
        <taxon>Actinomycetes</taxon>
        <taxon>Pseudonocardiales</taxon>
        <taxon>Pseudonocardiaceae</taxon>
        <taxon>Pseudonocardia</taxon>
    </lineage>
</organism>
<keyword evidence="2 3" id="KW-0067">ATP-binding</keyword>
<keyword evidence="5" id="KW-0472">Membrane</keyword>
<evidence type="ECO:0000256" key="4">
    <source>
        <dbReference type="SAM" id="MobiDB-lite"/>
    </source>
</evidence>
<gene>
    <name evidence="7" type="ORF">JOF36_005420</name>
</gene>
<feature type="transmembrane region" description="Helical" evidence="5">
    <location>
        <begin position="42"/>
        <end position="75"/>
    </location>
</feature>
<feature type="compositionally biased region" description="Polar residues" evidence="4">
    <location>
        <begin position="1"/>
        <end position="21"/>
    </location>
</feature>
<evidence type="ECO:0000256" key="1">
    <source>
        <dbReference type="ARBA" id="ARBA00022741"/>
    </source>
</evidence>
<evidence type="ECO:0000256" key="2">
    <source>
        <dbReference type="ARBA" id="ARBA00022840"/>
    </source>
</evidence>
<reference evidence="7 8" key="1">
    <citation type="submission" date="2021-03" db="EMBL/GenBank/DDBJ databases">
        <title>Sequencing the genomes of 1000 actinobacteria strains.</title>
        <authorList>
            <person name="Klenk H.-P."/>
        </authorList>
    </citation>
    <scope>NUCLEOTIDE SEQUENCE [LARGE SCALE GENOMIC DNA]</scope>
    <source>
        <strain evidence="7 8">DSM 45256</strain>
    </source>
</reference>
<dbReference type="RefSeq" id="WP_307862611.1">
    <property type="nucleotide sequence ID" value="NZ_JAGINU010000001.1"/>
</dbReference>
<dbReference type="EMBL" id="JAGINU010000001">
    <property type="protein sequence ID" value="MBP2369724.1"/>
    <property type="molecule type" value="Genomic_DNA"/>
</dbReference>
<evidence type="ECO:0000313" key="8">
    <source>
        <dbReference type="Proteomes" id="UP001519295"/>
    </source>
</evidence>
<dbReference type="PANTHER" id="PTHR22683">
    <property type="entry name" value="SPORULATION PROTEIN RELATED"/>
    <property type="match status" value="1"/>
</dbReference>
<dbReference type="PANTHER" id="PTHR22683:SF41">
    <property type="entry name" value="DNA TRANSLOCASE FTSK"/>
    <property type="match status" value="1"/>
</dbReference>
<dbReference type="InterPro" id="IPR027417">
    <property type="entry name" value="P-loop_NTPase"/>
</dbReference>
<feature type="region of interest" description="Disordered" evidence="4">
    <location>
        <begin position="1"/>
        <end position="27"/>
    </location>
</feature>
<evidence type="ECO:0000259" key="6">
    <source>
        <dbReference type="PROSITE" id="PS50901"/>
    </source>
</evidence>
<dbReference type="Pfam" id="PF01580">
    <property type="entry name" value="FtsK_SpoIIIE"/>
    <property type="match status" value="1"/>
</dbReference>
<keyword evidence="8" id="KW-1185">Reference proteome</keyword>
<comment type="caution">
    <text evidence="7">The sequence shown here is derived from an EMBL/GenBank/DDBJ whole genome shotgun (WGS) entry which is preliminary data.</text>
</comment>
<keyword evidence="5" id="KW-1133">Transmembrane helix</keyword>
<feature type="region of interest" description="Disordered" evidence="4">
    <location>
        <begin position="467"/>
        <end position="495"/>
    </location>
</feature>
<proteinExistence type="predicted"/>
<evidence type="ECO:0000256" key="5">
    <source>
        <dbReference type="SAM" id="Phobius"/>
    </source>
</evidence>
<evidence type="ECO:0000313" key="7">
    <source>
        <dbReference type="EMBL" id="MBP2369724.1"/>
    </source>
</evidence>
<feature type="binding site" evidence="3">
    <location>
        <begin position="237"/>
        <end position="244"/>
    </location>
    <ligand>
        <name>ATP</name>
        <dbReference type="ChEBI" id="CHEBI:30616"/>
    </ligand>
</feature>
<name>A0ABS4W0N3_9PSEU</name>
<dbReference type="PROSITE" id="PS50901">
    <property type="entry name" value="FTSK"/>
    <property type="match status" value="1"/>
</dbReference>
<keyword evidence="1 3" id="KW-0547">Nucleotide-binding</keyword>
<evidence type="ECO:0000256" key="3">
    <source>
        <dbReference type="PROSITE-ProRule" id="PRU00289"/>
    </source>
</evidence>
<dbReference type="SUPFAM" id="SSF52540">
    <property type="entry name" value="P-loop containing nucleoside triphosphate hydrolases"/>
    <property type="match status" value="1"/>
</dbReference>
<dbReference type="Gene3D" id="3.40.50.300">
    <property type="entry name" value="P-loop containing nucleotide triphosphate hydrolases"/>
    <property type="match status" value="1"/>
</dbReference>
<dbReference type="InterPro" id="IPR002543">
    <property type="entry name" value="FtsK_dom"/>
</dbReference>
<protein>
    <submittedName>
        <fullName evidence="7">S-DNA-T family DNA segregation ATPase FtsK/SpoIIIE</fullName>
    </submittedName>
</protein>
<dbReference type="Proteomes" id="UP001519295">
    <property type="component" value="Unassembled WGS sequence"/>
</dbReference>
<dbReference type="InterPro" id="IPR050206">
    <property type="entry name" value="FtsK/SpoIIIE/SftA"/>
</dbReference>
<keyword evidence="5" id="KW-0812">Transmembrane</keyword>
<accession>A0ABS4W0N3</accession>
<feature type="domain" description="FtsK" evidence="6">
    <location>
        <begin position="221"/>
        <end position="401"/>
    </location>
</feature>